<reference evidence="3" key="1">
    <citation type="submission" date="2025-08" db="UniProtKB">
        <authorList>
            <consortium name="RefSeq"/>
        </authorList>
    </citation>
    <scope>IDENTIFICATION</scope>
</reference>
<dbReference type="Pfam" id="PF00811">
    <property type="entry name" value="Ependymin"/>
    <property type="match status" value="1"/>
</dbReference>
<dbReference type="RefSeq" id="XP_012942722.1">
    <property type="nucleotide sequence ID" value="XM_013087268.2"/>
</dbReference>
<organism evidence="2 3">
    <name type="scientific">Aplysia californica</name>
    <name type="common">California sea hare</name>
    <dbReference type="NCBI Taxonomy" id="6500"/>
    <lineage>
        <taxon>Eukaryota</taxon>
        <taxon>Metazoa</taxon>
        <taxon>Spiralia</taxon>
        <taxon>Lophotrochozoa</taxon>
        <taxon>Mollusca</taxon>
        <taxon>Gastropoda</taxon>
        <taxon>Heterobranchia</taxon>
        <taxon>Euthyneura</taxon>
        <taxon>Tectipleura</taxon>
        <taxon>Aplysiida</taxon>
        <taxon>Aplysioidea</taxon>
        <taxon>Aplysiidae</taxon>
        <taxon>Aplysia</taxon>
    </lineage>
</organism>
<accession>A0ABM1A893</accession>
<evidence type="ECO:0000313" key="2">
    <source>
        <dbReference type="Proteomes" id="UP000694888"/>
    </source>
</evidence>
<dbReference type="Proteomes" id="UP000694888">
    <property type="component" value="Unplaced"/>
</dbReference>
<feature type="chain" id="PRO_5047197651" evidence="1">
    <location>
        <begin position="16"/>
        <end position="190"/>
    </location>
</feature>
<dbReference type="GeneID" id="101849876"/>
<keyword evidence="2" id="KW-1185">Reference proteome</keyword>
<evidence type="ECO:0000313" key="3">
    <source>
        <dbReference type="RefSeq" id="XP_012942722.1"/>
    </source>
</evidence>
<dbReference type="InterPro" id="IPR001299">
    <property type="entry name" value="Ependymin"/>
</dbReference>
<feature type="signal peptide" evidence="1">
    <location>
        <begin position="1"/>
        <end position="15"/>
    </location>
</feature>
<dbReference type="PANTHER" id="PTHR10697:SF1">
    <property type="entry name" value="MAMMALIAN EPENDYMIN-RELATED PROTEIN 1"/>
    <property type="match status" value="1"/>
</dbReference>
<sequence>MYLALCLLLAVGALAQVPTTCPGPKQFEGRFQRYDRERRGQVRGAMAYDETQRRVREFEDIDIAGKKQAFDILRLYDQNVEYIVDRSTRKCNITTPTRRFHPIGVPPDAKFIGEGVIGAAGIVGESVTVATFEGTYEDAKFFVSVTYPDCFPVTSGFKSANDTGFTSFYDLQAGISDPDLFFPPKECTLH</sequence>
<protein>
    <submittedName>
        <fullName evidence="3">Mammalian ependymin-related protein 1 isoform X2</fullName>
    </submittedName>
</protein>
<proteinExistence type="predicted"/>
<name>A0ABM1A893_APLCA</name>
<keyword evidence="1" id="KW-0732">Signal</keyword>
<gene>
    <name evidence="3" type="primary">LOC101849876</name>
</gene>
<evidence type="ECO:0000256" key="1">
    <source>
        <dbReference type="SAM" id="SignalP"/>
    </source>
</evidence>
<dbReference type="SMART" id="SM00026">
    <property type="entry name" value="EPEND"/>
    <property type="match status" value="1"/>
</dbReference>
<dbReference type="PANTHER" id="PTHR10697">
    <property type="entry name" value="MAMMALIAN EPENDYMIN-RELATED PROTEIN 1"/>
    <property type="match status" value="1"/>
</dbReference>
<dbReference type="PRINTS" id="PR00317">
    <property type="entry name" value="EPENDYMIN"/>
</dbReference>